<keyword evidence="1" id="KW-0472">Membrane</keyword>
<dbReference type="EMBL" id="RQHW01000003">
    <property type="protein sequence ID" value="TGN20936.1"/>
    <property type="molecule type" value="Genomic_DNA"/>
</dbReference>
<feature type="domain" description="DUF4842" evidence="2">
    <location>
        <begin position="95"/>
        <end position="289"/>
    </location>
</feature>
<accession>A0A4V3JYF0</accession>
<keyword evidence="4" id="KW-1185">Reference proteome</keyword>
<evidence type="ECO:0000313" key="3">
    <source>
        <dbReference type="EMBL" id="TGN20936.1"/>
    </source>
</evidence>
<keyword evidence="1" id="KW-1133">Transmembrane helix</keyword>
<sequence>MNGQELTQVNRTLAVTGTFQPQAMLADADGDQIPDDYDAYPNDATRASKICFPITCSESDLITMAYEDLYPLEGDGDLNDYVTWGRSEEDVNAKGKIVKLRTYYQHVAKGTLLVHTFRLRFGAAATGAGLVRKVTGFTNVVTQTNATFSANDLKNGISVYNENSSQTSQSANNTNSITFKPGKKAALELTFNTPVARAEIGHAPYDPYIVLVNTAPLNLNFTETETHLPGKNSSILQILTSGSYPFSIVVPGIWHWQVETLDIRLSVKTGYLEYAAWVDSGGISFRDWYTKVTKTSAVYNNLPATGTLAGFINVIKNKYFILGVLLVLAVSLGVGFALKKRLSATVA</sequence>
<dbReference type="Pfam" id="PF16130">
    <property type="entry name" value="DUF4842"/>
    <property type="match status" value="1"/>
</dbReference>
<feature type="transmembrane region" description="Helical" evidence="1">
    <location>
        <begin position="319"/>
        <end position="338"/>
    </location>
</feature>
<dbReference type="InterPro" id="IPR031025">
    <property type="entry name" value="LruC_dom"/>
</dbReference>
<proteinExistence type="predicted"/>
<keyword evidence="1" id="KW-0812">Transmembrane</keyword>
<name>A0A4V3JYF0_9LEPT</name>
<dbReference type="InterPro" id="IPR032295">
    <property type="entry name" value="DUF4842"/>
</dbReference>
<evidence type="ECO:0000256" key="1">
    <source>
        <dbReference type="SAM" id="Phobius"/>
    </source>
</evidence>
<protein>
    <submittedName>
        <fullName evidence="3">LruC domain-containing protein</fullName>
    </submittedName>
</protein>
<reference evidence="3" key="1">
    <citation type="journal article" date="2019" name="PLoS Negl. Trop. Dis.">
        <title>Revisiting the worldwide diversity of Leptospira species in the environment.</title>
        <authorList>
            <person name="Vincent A.T."/>
            <person name="Schiettekatte O."/>
            <person name="Bourhy P."/>
            <person name="Veyrier F.J."/>
            <person name="Picardeau M."/>
        </authorList>
    </citation>
    <scope>NUCLEOTIDE SEQUENCE [LARGE SCALE GENOMIC DNA]</scope>
    <source>
        <strain evidence="3">201300427</strain>
    </source>
</reference>
<dbReference type="NCBIfam" id="TIGR04456">
    <property type="entry name" value="LruC_dom"/>
    <property type="match status" value="1"/>
</dbReference>
<evidence type="ECO:0000313" key="4">
    <source>
        <dbReference type="Proteomes" id="UP000298058"/>
    </source>
</evidence>
<dbReference type="AlphaFoldDB" id="A0A4V3JYF0"/>
<evidence type="ECO:0000259" key="2">
    <source>
        <dbReference type="Pfam" id="PF16130"/>
    </source>
</evidence>
<gene>
    <name evidence="3" type="ORF">EHS15_01375</name>
</gene>
<organism evidence="3 4">
    <name type="scientific">Leptospira idonii</name>
    <dbReference type="NCBI Taxonomy" id="1193500"/>
    <lineage>
        <taxon>Bacteria</taxon>
        <taxon>Pseudomonadati</taxon>
        <taxon>Spirochaetota</taxon>
        <taxon>Spirochaetia</taxon>
        <taxon>Leptospirales</taxon>
        <taxon>Leptospiraceae</taxon>
        <taxon>Leptospira</taxon>
    </lineage>
</organism>
<comment type="caution">
    <text evidence="3">The sequence shown here is derived from an EMBL/GenBank/DDBJ whole genome shotgun (WGS) entry which is preliminary data.</text>
</comment>
<dbReference type="Proteomes" id="UP000298058">
    <property type="component" value="Unassembled WGS sequence"/>
</dbReference>
<dbReference type="OrthoDB" id="320914at2"/>